<organism evidence="4 5">
    <name type="scientific">Simkania negevensis</name>
    <dbReference type="NCBI Taxonomy" id="83561"/>
    <lineage>
        <taxon>Bacteria</taxon>
        <taxon>Pseudomonadati</taxon>
        <taxon>Chlamydiota</taxon>
        <taxon>Chlamydiia</taxon>
        <taxon>Parachlamydiales</taxon>
        <taxon>Simkaniaceae</taxon>
        <taxon>Simkania</taxon>
    </lineage>
</organism>
<dbReference type="InterPro" id="IPR018392">
    <property type="entry name" value="LysM"/>
</dbReference>
<keyword evidence="5" id="KW-1185">Reference proteome</keyword>
<comment type="caution">
    <text evidence="4">The sequence shown here is derived from an EMBL/GenBank/DDBJ whole genome shotgun (WGS) entry which is preliminary data.</text>
</comment>
<evidence type="ECO:0000313" key="4">
    <source>
        <dbReference type="EMBL" id="MBN4067266.1"/>
    </source>
</evidence>
<dbReference type="PROSITE" id="PS51782">
    <property type="entry name" value="LYSM"/>
    <property type="match status" value="1"/>
</dbReference>
<dbReference type="Proteomes" id="UP000722121">
    <property type="component" value="Unassembled WGS sequence"/>
</dbReference>
<sequence>MRLKRLLTRSTPLFAFIACAGLVTGCFDPESGNQPNKSQLSLELDTARRDINDLQFELKNIKVEQQIFENHFSQKDSSTQAMQEQLSTNTRTELLALKKKVSALEERINQVNSQYTALPQELKTLQQHANQTSSTMAQFQKEIQTINKTLDTQIAELTQTTQSIVKAVQKNSRKTPSSSGSTQRLYTIQAGDTLEHIARDFNTSISAIKSANNLSTDRIYVGQDLVIP</sequence>
<feature type="coiled-coil region" evidence="1">
    <location>
        <begin position="37"/>
        <end position="156"/>
    </location>
</feature>
<dbReference type="PANTHER" id="PTHR33734:SF22">
    <property type="entry name" value="MEMBRANE-BOUND LYTIC MUREIN TRANSGLYCOSYLASE D"/>
    <property type="match status" value="1"/>
</dbReference>
<feature type="chain" id="PRO_5045323332" evidence="2">
    <location>
        <begin position="21"/>
        <end position="228"/>
    </location>
</feature>
<feature type="signal peptide" evidence="2">
    <location>
        <begin position="1"/>
        <end position="20"/>
    </location>
</feature>
<dbReference type="Gene3D" id="3.10.350.10">
    <property type="entry name" value="LysM domain"/>
    <property type="match status" value="1"/>
</dbReference>
<protein>
    <submittedName>
        <fullName evidence="4">LysM peptidoglycan-binding domain-containing protein</fullName>
    </submittedName>
</protein>
<dbReference type="Gene3D" id="1.10.287.1490">
    <property type="match status" value="1"/>
</dbReference>
<keyword evidence="1" id="KW-0175">Coiled coil</keyword>
<dbReference type="SMART" id="SM00257">
    <property type="entry name" value="LysM"/>
    <property type="match status" value="1"/>
</dbReference>
<evidence type="ECO:0000256" key="1">
    <source>
        <dbReference type="SAM" id="Coils"/>
    </source>
</evidence>
<keyword evidence="2" id="KW-0732">Signal</keyword>
<dbReference type="CDD" id="cd00118">
    <property type="entry name" value="LysM"/>
    <property type="match status" value="1"/>
</dbReference>
<name>A0ABS3ARA3_9BACT</name>
<evidence type="ECO:0000256" key="2">
    <source>
        <dbReference type="SAM" id="SignalP"/>
    </source>
</evidence>
<dbReference type="PROSITE" id="PS51257">
    <property type="entry name" value="PROKAR_LIPOPROTEIN"/>
    <property type="match status" value="1"/>
</dbReference>
<dbReference type="Pfam" id="PF01476">
    <property type="entry name" value="LysM"/>
    <property type="match status" value="1"/>
</dbReference>
<dbReference type="SUPFAM" id="SSF54106">
    <property type="entry name" value="LysM domain"/>
    <property type="match status" value="1"/>
</dbReference>
<dbReference type="EMBL" id="JAFITR010000096">
    <property type="protein sequence ID" value="MBN4067266.1"/>
    <property type="molecule type" value="Genomic_DNA"/>
</dbReference>
<dbReference type="PANTHER" id="PTHR33734">
    <property type="entry name" value="LYSM DOMAIN-CONTAINING GPI-ANCHORED PROTEIN 2"/>
    <property type="match status" value="1"/>
</dbReference>
<feature type="domain" description="LysM" evidence="3">
    <location>
        <begin position="184"/>
        <end position="227"/>
    </location>
</feature>
<accession>A0ABS3ARA3</accession>
<evidence type="ECO:0000313" key="5">
    <source>
        <dbReference type="Proteomes" id="UP000722121"/>
    </source>
</evidence>
<reference evidence="4 5" key="1">
    <citation type="submission" date="2021-02" db="EMBL/GenBank/DDBJ databases">
        <title>Activity-based single-cell genomes from oceanic crustal fluid captures similar information to metagenomic and metatranscriptomic surveys with orders of magnitude less sampling.</title>
        <authorList>
            <person name="D'Angelo T.S."/>
            <person name="Orcutt B.N."/>
        </authorList>
    </citation>
    <scope>NUCLEOTIDE SEQUENCE [LARGE SCALE GENOMIC DNA]</scope>
    <source>
        <strain evidence="4">AH-315-G07</strain>
    </source>
</reference>
<gene>
    <name evidence="4" type="ORF">JYU14_04200</name>
</gene>
<evidence type="ECO:0000259" key="3">
    <source>
        <dbReference type="PROSITE" id="PS51782"/>
    </source>
</evidence>
<dbReference type="InterPro" id="IPR036779">
    <property type="entry name" value="LysM_dom_sf"/>
</dbReference>
<proteinExistence type="predicted"/>